<evidence type="ECO:0000313" key="2">
    <source>
        <dbReference type="Proteomes" id="UP000281112"/>
    </source>
</evidence>
<sequence length="187" mass="21049">MNSKQVFIIHGYMAKTSDHWFSWLSAELKKRNINSKILAMPDSDSPESKAWQETLTKKIDRLDKQTFIVAHSLGCISVLKYLYNQSEFELGGLFLVSGFNSLLPALPQLDKFIEETIVTEKVRLNIGRTVAFASTDDPLVPMEMTSSLNEKLDGKYIQVASAGHFLGDDGYIEFSELLHELLLAMGE</sequence>
<dbReference type="Proteomes" id="UP000281112">
    <property type="component" value="Unassembled WGS sequence"/>
</dbReference>
<dbReference type="EMBL" id="RJVQ01000002">
    <property type="protein sequence ID" value="RQW64270.1"/>
    <property type="molecule type" value="Genomic_DNA"/>
</dbReference>
<accession>A0A3N9TJC0</accession>
<dbReference type="PANTHER" id="PTHR15394">
    <property type="entry name" value="SERINE HYDROLASE RBBP9"/>
    <property type="match status" value="1"/>
</dbReference>
<dbReference type="GO" id="GO:0016787">
    <property type="term" value="F:hydrolase activity"/>
    <property type="evidence" value="ECO:0007669"/>
    <property type="project" value="UniProtKB-KW"/>
</dbReference>
<reference evidence="1 2" key="1">
    <citation type="submission" date="2018-11" db="EMBL/GenBank/DDBJ databases">
        <title>Vibrio LJC006 sp. nov., isolated from seawater during the bloom of the enteromorpha.</title>
        <authorList>
            <person name="Liang J."/>
        </authorList>
    </citation>
    <scope>NUCLEOTIDE SEQUENCE [LARGE SCALE GENOMIC DNA]</scope>
    <source>
        <strain evidence="1 2">LJC006</strain>
    </source>
</reference>
<dbReference type="PANTHER" id="PTHR15394:SF3">
    <property type="entry name" value="SERINE HYDROLASE RBBP9"/>
    <property type="match status" value="1"/>
</dbReference>
<proteinExistence type="predicted"/>
<dbReference type="OrthoDB" id="9804993at2"/>
<dbReference type="Pfam" id="PF06821">
    <property type="entry name" value="Ser_hydrolase"/>
    <property type="match status" value="1"/>
</dbReference>
<dbReference type="Gene3D" id="3.40.50.1820">
    <property type="entry name" value="alpha/beta hydrolase"/>
    <property type="match status" value="1"/>
</dbReference>
<keyword evidence="2" id="KW-1185">Reference proteome</keyword>
<comment type="caution">
    <text evidence="1">The sequence shown here is derived from an EMBL/GenBank/DDBJ whole genome shotgun (WGS) entry which is preliminary data.</text>
</comment>
<dbReference type="RefSeq" id="WP_124936390.1">
    <property type="nucleotide sequence ID" value="NZ_RJVQ01000002.1"/>
</dbReference>
<dbReference type="AlphaFoldDB" id="A0A3N9TJC0"/>
<keyword evidence="1" id="KW-0378">Hydrolase</keyword>
<name>A0A3N9TJC0_9VIBR</name>
<gene>
    <name evidence="1" type="ORF">EES38_06710</name>
</gene>
<protein>
    <submittedName>
        <fullName evidence="1">Serine hydrolase family protein</fullName>
    </submittedName>
</protein>
<dbReference type="InterPro" id="IPR029058">
    <property type="entry name" value="AB_hydrolase_fold"/>
</dbReference>
<dbReference type="SUPFAM" id="SSF53474">
    <property type="entry name" value="alpha/beta-Hydrolases"/>
    <property type="match status" value="1"/>
</dbReference>
<dbReference type="InterPro" id="IPR010662">
    <property type="entry name" value="RBBP9/YdeN"/>
</dbReference>
<organism evidence="1 2">
    <name type="scientific">Vibrio viridaestus</name>
    <dbReference type="NCBI Taxonomy" id="2487322"/>
    <lineage>
        <taxon>Bacteria</taxon>
        <taxon>Pseudomonadati</taxon>
        <taxon>Pseudomonadota</taxon>
        <taxon>Gammaproteobacteria</taxon>
        <taxon>Vibrionales</taxon>
        <taxon>Vibrionaceae</taxon>
        <taxon>Vibrio</taxon>
    </lineage>
</organism>
<evidence type="ECO:0000313" key="1">
    <source>
        <dbReference type="EMBL" id="RQW64270.1"/>
    </source>
</evidence>